<evidence type="ECO:0000256" key="5">
    <source>
        <dbReference type="ARBA" id="ARBA00011953"/>
    </source>
</evidence>
<evidence type="ECO:0000256" key="13">
    <source>
        <dbReference type="ARBA" id="ARBA00022989"/>
    </source>
</evidence>
<dbReference type="InterPro" id="IPR000276">
    <property type="entry name" value="GPCR_Rhodpsn"/>
</dbReference>
<evidence type="ECO:0000313" key="20">
    <source>
        <dbReference type="Proteomes" id="UP000055024"/>
    </source>
</evidence>
<comment type="function">
    <text evidence="1">Catalyzes the 2-thiolation of uridine at the wobble position (U34) of mitochondrial tRNA(Lys), tRNA(Glu) and tRNA(Gln). Required for the formation of 5-taurinomethyl-2-thiouridine (tm5s2U) of mitochondrial tRNA(Lys), tRNA(Glu), and tRNA(Gln) at the wobble position. ATP is required to activate the C2 atom of the wobble base.</text>
</comment>
<feature type="transmembrane region" description="Helical" evidence="17">
    <location>
        <begin position="683"/>
        <end position="705"/>
    </location>
</feature>
<evidence type="ECO:0000256" key="14">
    <source>
        <dbReference type="ARBA" id="ARBA00023136"/>
    </source>
</evidence>
<keyword evidence="11" id="KW-0067">ATP-binding</keyword>
<comment type="subcellular location">
    <subcellularLocation>
        <location evidence="3">Membrane</location>
    </subcellularLocation>
    <subcellularLocation>
        <location evidence="2">Mitochondrion</location>
    </subcellularLocation>
</comment>
<comment type="caution">
    <text evidence="19">The sequence shown here is derived from an EMBL/GenBank/DDBJ whole genome shotgun (WGS) entry which is preliminary data.</text>
</comment>
<dbReference type="GO" id="GO:0000049">
    <property type="term" value="F:tRNA binding"/>
    <property type="evidence" value="ECO:0007669"/>
    <property type="project" value="UniProtKB-KW"/>
</dbReference>
<feature type="transmembrane region" description="Helical" evidence="17">
    <location>
        <begin position="810"/>
        <end position="830"/>
    </location>
</feature>
<dbReference type="OrthoDB" id="3685at2759"/>
<evidence type="ECO:0000256" key="17">
    <source>
        <dbReference type="SAM" id="Phobius"/>
    </source>
</evidence>
<name>A0A0V1HMQ1_9BILA</name>
<dbReference type="CDD" id="cd01998">
    <property type="entry name" value="MnmA_TRMU-like"/>
    <property type="match status" value="1"/>
</dbReference>
<proteinExistence type="inferred from homology"/>
<dbReference type="GO" id="GO:0005634">
    <property type="term" value="C:nucleus"/>
    <property type="evidence" value="ECO:0007669"/>
    <property type="project" value="InterPro"/>
</dbReference>
<evidence type="ECO:0000256" key="15">
    <source>
        <dbReference type="ARBA" id="ARBA00023157"/>
    </source>
</evidence>
<dbReference type="GO" id="GO:0032981">
    <property type="term" value="P:mitochondrial respiratory chain complex I assembly"/>
    <property type="evidence" value="ECO:0007669"/>
    <property type="project" value="InterPro"/>
</dbReference>
<dbReference type="InterPro" id="IPR046885">
    <property type="entry name" value="MnmA-like_C"/>
</dbReference>
<dbReference type="SUPFAM" id="SSF52402">
    <property type="entry name" value="Adenine nucleotide alpha hydrolases-like"/>
    <property type="match status" value="1"/>
</dbReference>
<dbReference type="EC" id="2.8.1.14" evidence="5"/>
<dbReference type="GO" id="GO:0016020">
    <property type="term" value="C:membrane"/>
    <property type="evidence" value="ECO:0007669"/>
    <property type="project" value="UniProtKB-SubCell"/>
</dbReference>
<feature type="transmembrane region" description="Helical" evidence="17">
    <location>
        <begin position="759"/>
        <end position="781"/>
    </location>
</feature>
<feature type="transmembrane region" description="Helical" evidence="17">
    <location>
        <begin position="851"/>
        <end position="873"/>
    </location>
</feature>
<keyword evidence="15" id="KW-1015">Disulfide bond</keyword>
<evidence type="ECO:0000256" key="11">
    <source>
        <dbReference type="ARBA" id="ARBA00022840"/>
    </source>
</evidence>
<dbReference type="STRING" id="268475.A0A0V1HMQ1"/>
<dbReference type="Gene3D" id="2.40.30.10">
    <property type="entry name" value="Translation factors"/>
    <property type="match status" value="1"/>
</dbReference>
<evidence type="ECO:0000256" key="7">
    <source>
        <dbReference type="ARBA" id="ARBA00022679"/>
    </source>
</evidence>
<feature type="transmembrane region" description="Helical" evidence="17">
    <location>
        <begin position="1276"/>
        <end position="1295"/>
    </location>
</feature>
<evidence type="ECO:0000256" key="10">
    <source>
        <dbReference type="ARBA" id="ARBA00022741"/>
    </source>
</evidence>
<evidence type="ECO:0000313" key="19">
    <source>
        <dbReference type="EMBL" id="KRZ11735.1"/>
    </source>
</evidence>
<keyword evidence="13 17" id="KW-1133">Transmembrane helix</keyword>
<dbReference type="Gene3D" id="2.30.30.280">
    <property type="entry name" value="Adenine nucleotide alpha hydrolases-like domains"/>
    <property type="match status" value="1"/>
</dbReference>
<dbReference type="InterPro" id="IPR014729">
    <property type="entry name" value="Rossmann-like_a/b/a_fold"/>
</dbReference>
<dbReference type="InterPro" id="IPR019424">
    <property type="entry name" value="7TM_GPCR_Srsx"/>
</dbReference>
<dbReference type="SMART" id="SM01381">
    <property type="entry name" value="7TM_GPCR_Srsx"/>
    <property type="match status" value="1"/>
</dbReference>
<dbReference type="GO" id="GO:0005739">
    <property type="term" value="C:mitochondrion"/>
    <property type="evidence" value="ECO:0007669"/>
    <property type="project" value="UniProtKB-SubCell"/>
</dbReference>
<evidence type="ECO:0000259" key="18">
    <source>
        <dbReference type="PROSITE" id="PS50262"/>
    </source>
</evidence>
<evidence type="ECO:0000256" key="9">
    <source>
        <dbReference type="ARBA" id="ARBA00022694"/>
    </source>
</evidence>
<evidence type="ECO:0000256" key="3">
    <source>
        <dbReference type="ARBA" id="ARBA00004370"/>
    </source>
</evidence>
<keyword evidence="8 17" id="KW-0812">Transmembrane</keyword>
<keyword evidence="9" id="KW-0819">tRNA processing</keyword>
<gene>
    <name evidence="19" type="ORF">T11_8896</name>
</gene>
<dbReference type="PANTHER" id="PTHR11933">
    <property type="entry name" value="TRNA 5-METHYLAMINOMETHYL-2-THIOURIDYLATE -METHYLTRANSFERASE"/>
    <property type="match status" value="1"/>
</dbReference>
<dbReference type="EMBL" id="JYDP01000047">
    <property type="protein sequence ID" value="KRZ11735.1"/>
    <property type="molecule type" value="Genomic_DNA"/>
</dbReference>
<dbReference type="GO" id="GO:0005524">
    <property type="term" value="F:ATP binding"/>
    <property type="evidence" value="ECO:0007669"/>
    <property type="project" value="UniProtKB-KW"/>
</dbReference>
<feature type="non-terminal residue" evidence="19">
    <location>
        <position position="1"/>
    </location>
</feature>
<dbReference type="FunFam" id="3.40.50.620:FF:000104">
    <property type="entry name" value="Mitochondrial tRNA-specific 2-thiouridylase 1"/>
    <property type="match status" value="1"/>
</dbReference>
<keyword evidence="6" id="KW-0820">tRNA-binding</keyword>
<feature type="transmembrane region" description="Helical" evidence="17">
    <location>
        <begin position="600"/>
        <end position="621"/>
    </location>
</feature>
<feature type="transmembrane region" description="Helical" evidence="17">
    <location>
        <begin position="1193"/>
        <end position="1213"/>
    </location>
</feature>
<dbReference type="GO" id="GO:0061708">
    <property type="term" value="F:tRNA-5-taurinomethyluridine 2-sulfurtransferase"/>
    <property type="evidence" value="ECO:0007669"/>
    <property type="project" value="UniProtKB-EC"/>
</dbReference>
<evidence type="ECO:0000256" key="12">
    <source>
        <dbReference type="ARBA" id="ARBA00022884"/>
    </source>
</evidence>
<dbReference type="PROSITE" id="PS50262">
    <property type="entry name" value="G_PROTEIN_RECEP_F1_2"/>
    <property type="match status" value="2"/>
</dbReference>
<dbReference type="Pfam" id="PF20258">
    <property type="entry name" value="tRNA_Me_trans_C"/>
    <property type="match status" value="1"/>
</dbReference>
<feature type="transmembrane region" description="Helical" evidence="17">
    <location>
        <begin position="1031"/>
        <end position="1052"/>
    </location>
</feature>
<keyword evidence="20" id="KW-1185">Reference proteome</keyword>
<evidence type="ECO:0000256" key="6">
    <source>
        <dbReference type="ARBA" id="ARBA00022555"/>
    </source>
</evidence>
<dbReference type="PANTHER" id="PTHR11933:SF5">
    <property type="entry name" value="MITOCHONDRIAL TRNA-SPECIFIC 2-THIOURIDYLASE 1"/>
    <property type="match status" value="1"/>
</dbReference>
<dbReference type="InterPro" id="IPR023382">
    <property type="entry name" value="MnmA-like_central_sf"/>
</dbReference>
<evidence type="ECO:0000256" key="8">
    <source>
        <dbReference type="ARBA" id="ARBA00022692"/>
    </source>
</evidence>
<keyword evidence="10" id="KW-0547">Nucleotide-binding</keyword>
<dbReference type="InterPro" id="IPR009622">
    <property type="entry name" value="NDUFAF4"/>
</dbReference>
<feature type="transmembrane region" description="Helical" evidence="17">
    <location>
        <begin position="893"/>
        <end position="910"/>
    </location>
</feature>
<comment type="similarity">
    <text evidence="4">Belongs to the MnmA/TRMU family.</text>
</comment>
<protein>
    <recommendedName>
        <fullName evidence="5">tRNA-5-taurinomethyluridine 2-sulfurtransferase</fullName>
        <ecNumber evidence="5">2.8.1.14</ecNumber>
    </recommendedName>
</protein>
<feature type="domain" description="G-protein coupled receptors family 1 profile" evidence="18">
    <location>
        <begin position="658"/>
        <end position="906"/>
    </location>
</feature>
<dbReference type="Gene3D" id="1.20.1070.10">
    <property type="entry name" value="Rhodopsin 7-helix transmembrane proteins"/>
    <property type="match status" value="2"/>
</dbReference>
<feature type="transmembrane region" description="Helical" evidence="17">
    <location>
        <begin position="1064"/>
        <end position="1088"/>
    </location>
</feature>
<evidence type="ECO:0000256" key="2">
    <source>
        <dbReference type="ARBA" id="ARBA00004173"/>
    </source>
</evidence>
<dbReference type="InterPro" id="IPR046884">
    <property type="entry name" value="MnmA-like_central"/>
</dbReference>
<feature type="transmembrane region" description="Helical" evidence="17">
    <location>
        <begin position="1238"/>
        <end position="1264"/>
    </location>
</feature>
<organism evidence="19 20">
    <name type="scientific">Trichinella zimbabwensis</name>
    <dbReference type="NCBI Taxonomy" id="268475"/>
    <lineage>
        <taxon>Eukaryota</taxon>
        <taxon>Metazoa</taxon>
        <taxon>Ecdysozoa</taxon>
        <taxon>Nematoda</taxon>
        <taxon>Enoplea</taxon>
        <taxon>Dorylaimia</taxon>
        <taxon>Trichinellida</taxon>
        <taxon>Trichinellidae</taxon>
        <taxon>Trichinella</taxon>
    </lineage>
</organism>
<sequence length="1415" mass="162563">LLSNAMGKVLSSAYRSALNIGVNRRTELLINKMKNGDCPPVTAPRYPSEERRIQQLNEKYPEMASMIHSKNAELDENLKKLSVTRSVSFVECSQSNSNRMLPRKATSAEKQLKFGIVEPPPEKVPQGKIQLSRLLELMNEVRNSGADVQLLAEQYGLRELDLKQTIKYFGAFHEGTEEIYLPPLKLDELDTFGEKVETVDEYEAKLFHIRAQVEKNQAIVDHMFKSVACAVSGGIDSAVTAYLLKARGFDVIGVFMKNWDLNDEFGYCCSDKDLIDAEKICQHLKIPFHEVQFINEYWNDVFTNMLDGYVIGKTPNPDILCNRLIKFDLFFSYCMQRLQVDAVATGHYARSSFGQFLENFSPEKNAKLFRPTDKLKDQTYFLCQIPQASLRRTMFPLASWLKKDVRVMAERIGMGWLNAKKESYGICMIGKRNFKHFISEYIVPKKGFFVDIDSQKKVGEHEGIYLFTRGQRVNIPGGKCPYYVSKIDPVDSTIYVCCYNCHPSLYASSVQTLQPYWIEGQEPQVLKESRNLRCDFKYQHVLRSTSCIVKKLPSESGLQVELKHPVRAISEGQYAIFYNDQDECLGGAEIAGTNPSWPEFYISIIKIVLAVSFMDLFIVNVSMLEEAETLKSMIGNQVNSIPYFAIGIGFITLLLNMGGYVAMSLEKTVRKEKKYLLIRLMNLSYSLFGLGLITYGFCLIYVRVVQKLPFITQQRCFLINILLDFSLHLVTDVNLFTAVDRCLAVAVPKFYIHVFKSKLIDIITVLIVIHTSVLTIVGYFYTSDCLQLFCSFSTRTLRCYSSKVRIQTNVLLFLTILLYIFLIILIYRKVRLLKRNGMNISKARKEMNVRLLMTLFMSIATYSATIIVGSIVISLSLEEPNLIDSMLLSRYSLIAYFCGIFHFLLITISMDEFRKLLRRTYLPFTISKGSRVDVALSVQVQKPVRSVAETLTNSAAYSTHYNYFLHDKSIARRAVIHRNCNTTISATLNALVCTNHFMNDLKMQNTNISSDYLAEELRNKIYEEVASVPKLAVGVGLVTLLLNSCAFFAMTLQKTVRKQKKFVLVRLLCFNYILYGLGILIYGSSVLYRRYVTEVPFISQRECFLENVVFDFALHLLTDVSLFTAVDSCMAIMVPKFYMQVYKPKLLNIIIILILIHTAMLEVLGYAFTTMQKQLFCAYVSRTNHTYLVIEQIHVNILLIITLFVYIFLMIFVRRKIRLLKHQGVNVSQARKEMNLKLLITLFMSISAYTVTIIVGCIVVSFALQLNDAIESMLMTRYALIAYFAGIFHFILLCFRTSEFRKLMLNVYLRRHFTIKTLSVSTHTNRKLNFFFWKEARNTFEDEISNSKSILCSSKPQIYFRLNFASRRIRIQVMSKLVNFMAPVDRSKMTNETRKTKFRDELFASLFGSRHESII</sequence>
<accession>A0A0V1HMQ1</accession>
<dbReference type="Pfam" id="PF06784">
    <property type="entry name" value="UPF0240"/>
    <property type="match status" value="1"/>
</dbReference>
<evidence type="ECO:0000256" key="1">
    <source>
        <dbReference type="ARBA" id="ARBA00003986"/>
    </source>
</evidence>
<keyword evidence="7" id="KW-0808">Transferase</keyword>
<dbReference type="GO" id="GO:0002143">
    <property type="term" value="P:tRNA wobble position uridine thiolation"/>
    <property type="evidence" value="ECO:0007669"/>
    <property type="project" value="TreeGrafter"/>
</dbReference>
<dbReference type="NCBIfam" id="TIGR00420">
    <property type="entry name" value="trmU"/>
    <property type="match status" value="1"/>
</dbReference>
<evidence type="ECO:0000256" key="4">
    <source>
        <dbReference type="ARBA" id="ARBA00006191"/>
    </source>
</evidence>
<dbReference type="Pfam" id="PF08164">
    <property type="entry name" value="TRAUB"/>
    <property type="match status" value="1"/>
</dbReference>
<dbReference type="InterPro" id="IPR012617">
    <property type="entry name" value="AATF_C"/>
</dbReference>
<feature type="transmembrane region" description="Helical" evidence="17">
    <location>
        <begin position="641"/>
        <end position="663"/>
    </location>
</feature>
<dbReference type="Pfam" id="PF10320">
    <property type="entry name" value="7TM_GPCR_Srsx"/>
    <property type="match status" value="2"/>
</dbReference>
<dbReference type="InterPro" id="IPR017452">
    <property type="entry name" value="GPCR_Rhodpsn_7TM"/>
</dbReference>
<dbReference type="Proteomes" id="UP000055024">
    <property type="component" value="Unassembled WGS sequence"/>
</dbReference>
<dbReference type="Pfam" id="PF20259">
    <property type="entry name" value="tRNA_Me_trans_M"/>
    <property type="match status" value="1"/>
</dbReference>
<reference evidence="19 20" key="1">
    <citation type="submission" date="2015-01" db="EMBL/GenBank/DDBJ databases">
        <title>Evolution of Trichinella species and genotypes.</title>
        <authorList>
            <person name="Korhonen P.K."/>
            <person name="Edoardo P."/>
            <person name="Giuseppe L.R."/>
            <person name="Gasser R.B."/>
        </authorList>
    </citation>
    <scope>NUCLEOTIDE SEQUENCE [LARGE SCALE GENOMIC DNA]</scope>
    <source>
        <strain evidence="19">ISS1029</strain>
    </source>
</reference>
<feature type="domain" description="G-protein coupled receptors family 1 profile" evidence="18">
    <location>
        <begin position="1042"/>
        <end position="1293"/>
    </location>
</feature>
<evidence type="ECO:0000256" key="16">
    <source>
        <dbReference type="ARBA" id="ARBA00049564"/>
    </source>
</evidence>
<dbReference type="Pfam" id="PF03054">
    <property type="entry name" value="tRNA_Me_trans"/>
    <property type="match status" value="1"/>
</dbReference>
<feature type="transmembrane region" description="Helical" evidence="17">
    <location>
        <begin position="1146"/>
        <end position="1168"/>
    </location>
</feature>
<comment type="catalytic activity">
    <reaction evidence="16">
        <text>5-taurinomethyluridine(34) in tRNA + S-sulfanyl-L-cysteinyl-[protein] + AH2 + ATP = 5-taurinomethyl-2-thiouridine(34) in tRNA + L-cysteinyl-[protein] + A + AMP + diphosphate + H(+)</text>
        <dbReference type="Rhea" id="RHEA:47040"/>
        <dbReference type="Rhea" id="RHEA-COMP:10131"/>
        <dbReference type="Rhea" id="RHEA-COMP:11726"/>
        <dbReference type="Rhea" id="RHEA-COMP:11732"/>
        <dbReference type="Rhea" id="RHEA-COMP:11733"/>
        <dbReference type="ChEBI" id="CHEBI:13193"/>
        <dbReference type="ChEBI" id="CHEBI:15378"/>
        <dbReference type="ChEBI" id="CHEBI:17499"/>
        <dbReference type="ChEBI" id="CHEBI:29950"/>
        <dbReference type="ChEBI" id="CHEBI:30616"/>
        <dbReference type="ChEBI" id="CHEBI:33019"/>
        <dbReference type="ChEBI" id="CHEBI:61963"/>
        <dbReference type="ChEBI" id="CHEBI:87171"/>
        <dbReference type="ChEBI" id="CHEBI:87172"/>
        <dbReference type="ChEBI" id="CHEBI:456215"/>
        <dbReference type="EC" id="2.8.1.14"/>
    </reaction>
</comment>
<dbReference type="Gene3D" id="3.40.50.620">
    <property type="entry name" value="HUPs"/>
    <property type="match status" value="1"/>
</dbReference>
<dbReference type="SUPFAM" id="SSF81321">
    <property type="entry name" value="Family A G protein-coupled receptor-like"/>
    <property type="match status" value="2"/>
</dbReference>
<keyword evidence="12" id="KW-0694">RNA-binding</keyword>
<dbReference type="InterPro" id="IPR004506">
    <property type="entry name" value="MnmA-like"/>
</dbReference>
<dbReference type="GO" id="GO:0004930">
    <property type="term" value="F:G protein-coupled receptor activity"/>
    <property type="evidence" value="ECO:0007669"/>
    <property type="project" value="InterPro"/>
</dbReference>
<dbReference type="NCBIfam" id="NF001138">
    <property type="entry name" value="PRK00143.1"/>
    <property type="match status" value="1"/>
</dbReference>
<keyword evidence="14 17" id="KW-0472">Membrane</keyword>